<dbReference type="OrthoDB" id="444631at2759"/>
<feature type="non-terminal residue" evidence="9">
    <location>
        <position position="1"/>
    </location>
</feature>
<comment type="subcellular location">
    <subcellularLocation>
        <location evidence="1">Membrane</location>
        <topology evidence="1">Multi-pass membrane protein</topology>
    </subcellularLocation>
</comment>
<feature type="region of interest" description="Disordered" evidence="6">
    <location>
        <begin position="226"/>
        <end position="251"/>
    </location>
</feature>
<evidence type="ECO:0000256" key="5">
    <source>
        <dbReference type="ARBA" id="ARBA00038359"/>
    </source>
</evidence>
<gene>
    <name evidence="9" type="ORF">ALECFALPRED_010428</name>
</gene>
<feature type="domain" description="Rhodopsin" evidence="8">
    <location>
        <begin position="6"/>
        <end position="206"/>
    </location>
</feature>
<evidence type="ECO:0000256" key="2">
    <source>
        <dbReference type="ARBA" id="ARBA00022692"/>
    </source>
</evidence>
<sequence length="317" mass="35220">ANVGPVGKHQWDVRLIDVLSDNFVITSAIIVFMAPITLLFIKLTFFLLYFQVFRPLRWLRISVYIGATVTCVFYGAASIAQIVFSTPRPGQTWLEHDFSGEGDKGQVLAVPLAGVGLGIDIALLVMPIAAVMGLQLPTKRKIGVMFIFMFGIFACLGSLLSIYYRVVERRSPDVTWNIMAVELVTLVEMFIGISCACMPAFSKMLHHHLPAVEKLRSLLSSRFASLRSSKSGDRPGRSGFSQSDDQSHYPVAKTVKGPYSHLEAELKSPQGDTFQPTYELGQLQSVQTFIGKGWKKGPSDDKIHLTHEIRQQQARTQ</sequence>
<keyword evidence="3 7" id="KW-1133">Transmembrane helix</keyword>
<evidence type="ECO:0000256" key="1">
    <source>
        <dbReference type="ARBA" id="ARBA00004141"/>
    </source>
</evidence>
<dbReference type="AlphaFoldDB" id="A0A8H3PKU2"/>
<evidence type="ECO:0000259" key="8">
    <source>
        <dbReference type="Pfam" id="PF20684"/>
    </source>
</evidence>
<keyword evidence="2 7" id="KW-0812">Transmembrane</keyword>
<accession>A0A8H3PKU2</accession>
<keyword evidence="4 7" id="KW-0472">Membrane</keyword>
<evidence type="ECO:0000256" key="6">
    <source>
        <dbReference type="SAM" id="MobiDB-lite"/>
    </source>
</evidence>
<dbReference type="InterPro" id="IPR049326">
    <property type="entry name" value="Rhodopsin_dom_fungi"/>
</dbReference>
<dbReference type="InterPro" id="IPR052337">
    <property type="entry name" value="SAT4-like"/>
</dbReference>
<proteinExistence type="inferred from homology"/>
<organism evidence="9 10">
    <name type="scientific">Alectoria fallacina</name>
    <dbReference type="NCBI Taxonomy" id="1903189"/>
    <lineage>
        <taxon>Eukaryota</taxon>
        <taxon>Fungi</taxon>
        <taxon>Dikarya</taxon>
        <taxon>Ascomycota</taxon>
        <taxon>Pezizomycotina</taxon>
        <taxon>Lecanoromycetes</taxon>
        <taxon>OSLEUM clade</taxon>
        <taxon>Lecanoromycetidae</taxon>
        <taxon>Lecanorales</taxon>
        <taxon>Lecanorineae</taxon>
        <taxon>Parmeliaceae</taxon>
        <taxon>Alectoria</taxon>
    </lineage>
</organism>
<keyword evidence="10" id="KW-1185">Reference proteome</keyword>
<dbReference type="GO" id="GO:0016020">
    <property type="term" value="C:membrane"/>
    <property type="evidence" value="ECO:0007669"/>
    <property type="project" value="UniProtKB-SubCell"/>
</dbReference>
<evidence type="ECO:0000313" key="10">
    <source>
        <dbReference type="Proteomes" id="UP000664203"/>
    </source>
</evidence>
<reference evidence="9" key="1">
    <citation type="submission" date="2021-03" db="EMBL/GenBank/DDBJ databases">
        <authorList>
            <person name="Tagirdzhanova G."/>
        </authorList>
    </citation>
    <scope>NUCLEOTIDE SEQUENCE</scope>
</reference>
<comment type="caution">
    <text evidence="9">The sequence shown here is derived from an EMBL/GenBank/DDBJ whole genome shotgun (WGS) entry which is preliminary data.</text>
</comment>
<evidence type="ECO:0000256" key="7">
    <source>
        <dbReference type="SAM" id="Phobius"/>
    </source>
</evidence>
<feature type="transmembrane region" description="Helical" evidence="7">
    <location>
        <begin position="108"/>
        <end position="130"/>
    </location>
</feature>
<evidence type="ECO:0000256" key="3">
    <source>
        <dbReference type="ARBA" id="ARBA00022989"/>
    </source>
</evidence>
<feature type="transmembrane region" description="Helical" evidence="7">
    <location>
        <begin position="142"/>
        <end position="164"/>
    </location>
</feature>
<feature type="transmembrane region" description="Helical" evidence="7">
    <location>
        <begin position="61"/>
        <end position="84"/>
    </location>
</feature>
<dbReference type="PANTHER" id="PTHR33048:SF158">
    <property type="entry name" value="MEMBRANE PROTEIN PTH11-LIKE, PUTATIVE-RELATED"/>
    <property type="match status" value="1"/>
</dbReference>
<protein>
    <recommendedName>
        <fullName evidence="8">Rhodopsin domain-containing protein</fullName>
    </recommendedName>
</protein>
<feature type="transmembrane region" description="Helical" evidence="7">
    <location>
        <begin position="176"/>
        <end position="201"/>
    </location>
</feature>
<dbReference type="Proteomes" id="UP000664203">
    <property type="component" value="Unassembled WGS sequence"/>
</dbReference>
<dbReference type="PANTHER" id="PTHR33048">
    <property type="entry name" value="PTH11-LIKE INTEGRAL MEMBRANE PROTEIN (AFU_ORTHOLOGUE AFUA_5G11245)"/>
    <property type="match status" value="1"/>
</dbReference>
<evidence type="ECO:0000256" key="4">
    <source>
        <dbReference type="ARBA" id="ARBA00023136"/>
    </source>
</evidence>
<dbReference type="Pfam" id="PF20684">
    <property type="entry name" value="Fung_rhodopsin"/>
    <property type="match status" value="1"/>
</dbReference>
<evidence type="ECO:0000313" key="9">
    <source>
        <dbReference type="EMBL" id="CAF9943010.1"/>
    </source>
</evidence>
<comment type="similarity">
    <text evidence="5">Belongs to the SAT4 family.</text>
</comment>
<feature type="transmembrane region" description="Helical" evidence="7">
    <location>
        <begin position="23"/>
        <end position="49"/>
    </location>
</feature>
<dbReference type="EMBL" id="CAJPDR010000861">
    <property type="protein sequence ID" value="CAF9943010.1"/>
    <property type="molecule type" value="Genomic_DNA"/>
</dbReference>
<name>A0A8H3PKU2_9LECA</name>